<sequence>MKRLGFKYMIIGFLFILLDIHILIDVLPDPVGYILIGSGIVKLAAGQPNAKKAEITAYIMMVLSIPTFFLSGEVLQQMQSESISWQSYGFADSIVHLILVYFIFGMLLTEVEYVLHAELLRGRVRKMMTIYMSIGLSTAFLQPFLLNIDANIALVLGIGIIVLSLIVQLAFLVHLRALQKTFPPATE</sequence>
<keyword evidence="1" id="KW-0472">Membrane</keyword>
<gene>
    <name evidence="2" type="ORF">ACFPYN_13840</name>
</gene>
<feature type="transmembrane region" description="Helical" evidence="1">
    <location>
        <begin position="152"/>
        <end position="173"/>
    </location>
</feature>
<organism evidence="2 3">
    <name type="scientific">Paenisporosarcina macmurdoensis</name>
    <dbReference type="NCBI Taxonomy" id="212659"/>
    <lineage>
        <taxon>Bacteria</taxon>
        <taxon>Bacillati</taxon>
        <taxon>Bacillota</taxon>
        <taxon>Bacilli</taxon>
        <taxon>Bacillales</taxon>
        <taxon>Caryophanaceae</taxon>
        <taxon>Paenisporosarcina</taxon>
    </lineage>
</organism>
<keyword evidence="3" id="KW-1185">Reference proteome</keyword>
<feature type="transmembrane region" description="Helical" evidence="1">
    <location>
        <begin position="94"/>
        <end position="115"/>
    </location>
</feature>
<protein>
    <submittedName>
        <fullName evidence="2">Uncharacterized protein</fullName>
    </submittedName>
</protein>
<name>A0ABW1L940_9BACL</name>
<keyword evidence="1" id="KW-0812">Transmembrane</keyword>
<dbReference type="Proteomes" id="UP001596170">
    <property type="component" value="Unassembled WGS sequence"/>
</dbReference>
<dbReference type="RefSeq" id="WP_377735001.1">
    <property type="nucleotide sequence ID" value="NZ_JBHSRI010000025.1"/>
</dbReference>
<comment type="caution">
    <text evidence="2">The sequence shown here is derived from an EMBL/GenBank/DDBJ whole genome shotgun (WGS) entry which is preliminary data.</text>
</comment>
<accession>A0ABW1L940</accession>
<keyword evidence="1" id="KW-1133">Transmembrane helix</keyword>
<proteinExistence type="predicted"/>
<feature type="transmembrane region" description="Helical" evidence="1">
    <location>
        <begin position="127"/>
        <end position="146"/>
    </location>
</feature>
<evidence type="ECO:0000313" key="2">
    <source>
        <dbReference type="EMBL" id="MFC6040505.1"/>
    </source>
</evidence>
<evidence type="ECO:0000256" key="1">
    <source>
        <dbReference type="SAM" id="Phobius"/>
    </source>
</evidence>
<evidence type="ECO:0000313" key="3">
    <source>
        <dbReference type="Proteomes" id="UP001596170"/>
    </source>
</evidence>
<feature type="transmembrane region" description="Helical" evidence="1">
    <location>
        <begin position="7"/>
        <end position="24"/>
    </location>
</feature>
<reference evidence="3" key="1">
    <citation type="journal article" date="2019" name="Int. J. Syst. Evol. Microbiol.">
        <title>The Global Catalogue of Microorganisms (GCM) 10K type strain sequencing project: providing services to taxonomists for standard genome sequencing and annotation.</title>
        <authorList>
            <consortium name="The Broad Institute Genomics Platform"/>
            <consortium name="The Broad Institute Genome Sequencing Center for Infectious Disease"/>
            <person name="Wu L."/>
            <person name="Ma J."/>
        </authorList>
    </citation>
    <scope>NUCLEOTIDE SEQUENCE [LARGE SCALE GENOMIC DNA]</scope>
    <source>
        <strain evidence="3">CCUG 54527</strain>
    </source>
</reference>
<dbReference type="EMBL" id="JBHSRI010000025">
    <property type="protein sequence ID" value="MFC6040505.1"/>
    <property type="molecule type" value="Genomic_DNA"/>
</dbReference>